<accession>A0A9P5XLY5</accession>
<gene>
    <name evidence="1" type="ORF">P691DRAFT_802766</name>
</gene>
<sequence length="101" mass="11734">MPEVSRKSQVAENCTCLKPYEKKWREHAQKIWADDSFNDVTDFLVEMKRRLGIDSWTGMTHGEFGLCALVELKNEIDDFLDGFEANLADFFPGRRSQACWL</sequence>
<dbReference type="AlphaFoldDB" id="A0A9P5XLY5"/>
<dbReference type="EMBL" id="MU151066">
    <property type="protein sequence ID" value="KAF9452909.1"/>
    <property type="molecule type" value="Genomic_DNA"/>
</dbReference>
<dbReference type="Proteomes" id="UP000807342">
    <property type="component" value="Unassembled WGS sequence"/>
</dbReference>
<name>A0A9P5XLY5_9AGAR</name>
<evidence type="ECO:0000313" key="1">
    <source>
        <dbReference type="EMBL" id="KAF9452909.1"/>
    </source>
</evidence>
<keyword evidence="2" id="KW-1185">Reference proteome</keyword>
<protein>
    <submittedName>
        <fullName evidence="1">Uncharacterized protein</fullName>
    </submittedName>
</protein>
<comment type="caution">
    <text evidence="1">The sequence shown here is derived from an EMBL/GenBank/DDBJ whole genome shotgun (WGS) entry which is preliminary data.</text>
</comment>
<proteinExistence type="predicted"/>
<organism evidence="1 2">
    <name type="scientific">Macrolepiota fuliginosa MF-IS2</name>
    <dbReference type="NCBI Taxonomy" id="1400762"/>
    <lineage>
        <taxon>Eukaryota</taxon>
        <taxon>Fungi</taxon>
        <taxon>Dikarya</taxon>
        <taxon>Basidiomycota</taxon>
        <taxon>Agaricomycotina</taxon>
        <taxon>Agaricomycetes</taxon>
        <taxon>Agaricomycetidae</taxon>
        <taxon>Agaricales</taxon>
        <taxon>Agaricineae</taxon>
        <taxon>Agaricaceae</taxon>
        <taxon>Macrolepiota</taxon>
    </lineage>
</organism>
<evidence type="ECO:0000313" key="2">
    <source>
        <dbReference type="Proteomes" id="UP000807342"/>
    </source>
</evidence>
<reference evidence="1" key="1">
    <citation type="submission" date="2020-11" db="EMBL/GenBank/DDBJ databases">
        <authorList>
            <consortium name="DOE Joint Genome Institute"/>
            <person name="Ahrendt S."/>
            <person name="Riley R."/>
            <person name="Andreopoulos W."/>
            <person name="Labutti K."/>
            <person name="Pangilinan J."/>
            <person name="Ruiz-Duenas F.J."/>
            <person name="Barrasa J.M."/>
            <person name="Sanchez-Garcia M."/>
            <person name="Camarero S."/>
            <person name="Miyauchi S."/>
            <person name="Serrano A."/>
            <person name="Linde D."/>
            <person name="Babiker R."/>
            <person name="Drula E."/>
            <person name="Ayuso-Fernandez I."/>
            <person name="Pacheco R."/>
            <person name="Padilla G."/>
            <person name="Ferreira P."/>
            <person name="Barriuso J."/>
            <person name="Kellner H."/>
            <person name="Castanera R."/>
            <person name="Alfaro M."/>
            <person name="Ramirez L."/>
            <person name="Pisabarro A.G."/>
            <person name="Kuo A."/>
            <person name="Tritt A."/>
            <person name="Lipzen A."/>
            <person name="He G."/>
            <person name="Yan M."/>
            <person name="Ng V."/>
            <person name="Cullen D."/>
            <person name="Martin F."/>
            <person name="Rosso M.-N."/>
            <person name="Henrissat B."/>
            <person name="Hibbett D."/>
            <person name="Martinez A.T."/>
            <person name="Grigoriev I.V."/>
        </authorList>
    </citation>
    <scope>NUCLEOTIDE SEQUENCE</scope>
    <source>
        <strain evidence="1">MF-IS2</strain>
    </source>
</reference>